<dbReference type="GO" id="GO:0008330">
    <property type="term" value="F:protein tyrosine/threonine phosphatase activity"/>
    <property type="evidence" value="ECO:0007669"/>
    <property type="project" value="TreeGrafter"/>
</dbReference>
<dbReference type="Gene3D" id="3.80.10.10">
    <property type="entry name" value="Ribonuclease Inhibitor"/>
    <property type="match status" value="1"/>
</dbReference>
<dbReference type="PROSITE" id="PS50054">
    <property type="entry name" value="TYR_PHOSPHATASE_DUAL"/>
    <property type="match status" value="1"/>
</dbReference>
<evidence type="ECO:0000259" key="8">
    <source>
        <dbReference type="PROSITE" id="PS50054"/>
    </source>
</evidence>
<dbReference type="GeneID" id="14885807"/>
<evidence type="ECO:0000256" key="2">
    <source>
        <dbReference type="ARBA" id="ARBA00013064"/>
    </source>
</evidence>
<evidence type="ECO:0000256" key="1">
    <source>
        <dbReference type="ARBA" id="ARBA00008601"/>
    </source>
</evidence>
<dbReference type="InterPro" id="IPR000340">
    <property type="entry name" value="Dual-sp_phosphatase_cat-dom"/>
</dbReference>
<dbReference type="RefSeq" id="XP_004253643.1">
    <property type="nucleotide sequence ID" value="XM_004253595.1"/>
</dbReference>
<evidence type="ECO:0000256" key="4">
    <source>
        <dbReference type="ARBA" id="ARBA00022737"/>
    </source>
</evidence>
<dbReference type="SUPFAM" id="SSF52799">
    <property type="entry name" value="(Phosphotyrosine protein) phosphatases II"/>
    <property type="match status" value="1"/>
</dbReference>
<dbReference type="InterPro" id="IPR000387">
    <property type="entry name" value="Tyr_Pase_dom"/>
</dbReference>
<keyword evidence="6" id="KW-0904">Protein phosphatase</keyword>
<dbReference type="PANTHER" id="PTHR10159">
    <property type="entry name" value="DUAL SPECIFICITY PROTEIN PHOSPHATASE"/>
    <property type="match status" value="1"/>
</dbReference>
<dbReference type="SMART" id="SM00195">
    <property type="entry name" value="DSPc"/>
    <property type="match status" value="1"/>
</dbReference>
<organism evidence="10 11">
    <name type="scientific">Entamoeba invadens IP1</name>
    <dbReference type="NCBI Taxonomy" id="370355"/>
    <lineage>
        <taxon>Eukaryota</taxon>
        <taxon>Amoebozoa</taxon>
        <taxon>Evosea</taxon>
        <taxon>Archamoebae</taxon>
        <taxon>Mastigamoebida</taxon>
        <taxon>Entamoebidae</taxon>
        <taxon>Entamoeba</taxon>
    </lineage>
</organism>
<dbReference type="InterPro" id="IPR029021">
    <property type="entry name" value="Prot-tyrosine_phosphatase-like"/>
</dbReference>
<dbReference type="OrthoDB" id="10252009at2759"/>
<dbReference type="GO" id="GO:0004722">
    <property type="term" value="F:protein serine/threonine phosphatase activity"/>
    <property type="evidence" value="ECO:0007669"/>
    <property type="project" value="UniProtKB-EC"/>
</dbReference>
<dbReference type="PANTHER" id="PTHR10159:SF519">
    <property type="entry name" value="DUAL SPECIFICITY PROTEIN PHOSPHATASE MPK3"/>
    <property type="match status" value="1"/>
</dbReference>
<evidence type="ECO:0000259" key="9">
    <source>
        <dbReference type="PROSITE" id="PS50056"/>
    </source>
</evidence>
<evidence type="ECO:0000313" key="11">
    <source>
        <dbReference type="Proteomes" id="UP000014680"/>
    </source>
</evidence>
<name>A0A0A1TZ73_ENTIV</name>
<evidence type="ECO:0000256" key="7">
    <source>
        <dbReference type="ARBA" id="ARBA00047761"/>
    </source>
</evidence>
<dbReference type="PROSITE" id="PS50056">
    <property type="entry name" value="TYR_PHOSPHATASE_2"/>
    <property type="match status" value="1"/>
</dbReference>
<dbReference type="InterPro" id="IPR020422">
    <property type="entry name" value="TYR_PHOSPHATASE_DUAL_dom"/>
</dbReference>
<evidence type="ECO:0000313" key="10">
    <source>
        <dbReference type="EMBL" id="ELP86872.1"/>
    </source>
</evidence>
<dbReference type="GO" id="GO:0033550">
    <property type="term" value="F:MAP kinase tyrosine phosphatase activity"/>
    <property type="evidence" value="ECO:0007669"/>
    <property type="project" value="TreeGrafter"/>
</dbReference>
<sequence length="346" mass="39499">MQRRKDVGINFSKKRLSSGNMLKHMLKYLSNQQFITGDVKSFVFQENGLKDVCVFSMFSNLQEIDLSNNQFCSVPRNLTTITQLKSLNLSQNKIVDGLECLSSLVQLTSLDLSNNLIEEFDFTMFTQLTNVKVFKIANNRLKQFDYNTLTPLKSLSEFVINTNYIDAPMYRDMTQCLLFPSPYFQITPSQVNEKIYLGSLDSTRERDVLLARNISGILSLGVKAIVVSKKIKVEFIPIDDDPCASIDQTFPRCFNFIDAIFEDGGAVLIHCHAGISRSSTVLIAYLMFKNMWTYRQALTFVKSKRPIICPNSGFERQLLCLENKMFNVKNEEDSDEDTTESSSKEE</sequence>
<keyword evidence="3" id="KW-0433">Leucine-rich repeat</keyword>
<feature type="domain" description="Tyrosine specific protein phosphatases" evidence="9">
    <location>
        <begin position="248"/>
        <end position="306"/>
    </location>
</feature>
<reference evidence="10 11" key="1">
    <citation type="submission" date="2012-10" db="EMBL/GenBank/DDBJ databases">
        <authorList>
            <person name="Zafar N."/>
            <person name="Inman J."/>
            <person name="Hall N."/>
            <person name="Lorenzi H."/>
            <person name="Caler E."/>
        </authorList>
    </citation>
    <scope>NUCLEOTIDE SEQUENCE [LARGE SCALE GENOMIC DNA]</scope>
    <source>
        <strain evidence="10 11">IP1</strain>
    </source>
</reference>
<dbReference type="Pfam" id="PF00560">
    <property type="entry name" value="LRR_1"/>
    <property type="match status" value="1"/>
</dbReference>
<protein>
    <recommendedName>
        <fullName evidence="2">protein-tyrosine-phosphatase</fullName>
        <ecNumber evidence="2">3.1.3.48</ecNumber>
    </recommendedName>
</protein>
<accession>A0A0A1TZ73</accession>
<feature type="domain" description="Tyrosine-protein phosphatase" evidence="8">
    <location>
        <begin position="187"/>
        <end position="327"/>
    </location>
</feature>
<evidence type="ECO:0000256" key="3">
    <source>
        <dbReference type="ARBA" id="ARBA00022614"/>
    </source>
</evidence>
<dbReference type="Gene3D" id="3.90.190.10">
    <property type="entry name" value="Protein tyrosine phosphatase superfamily"/>
    <property type="match status" value="1"/>
</dbReference>
<dbReference type="AlphaFoldDB" id="A0A0A1TZ73"/>
<dbReference type="GO" id="GO:0005737">
    <property type="term" value="C:cytoplasm"/>
    <property type="evidence" value="ECO:0007669"/>
    <property type="project" value="TreeGrafter"/>
</dbReference>
<dbReference type="CDD" id="cd14498">
    <property type="entry name" value="DSP"/>
    <property type="match status" value="1"/>
</dbReference>
<gene>
    <name evidence="10" type="ORF">EIN_044300</name>
</gene>
<comment type="catalytic activity">
    <reaction evidence="7">
        <text>O-phospho-L-seryl-[protein] + H2O = L-seryl-[protein] + phosphate</text>
        <dbReference type="Rhea" id="RHEA:20629"/>
        <dbReference type="Rhea" id="RHEA-COMP:9863"/>
        <dbReference type="Rhea" id="RHEA-COMP:11604"/>
        <dbReference type="ChEBI" id="CHEBI:15377"/>
        <dbReference type="ChEBI" id="CHEBI:29999"/>
        <dbReference type="ChEBI" id="CHEBI:43474"/>
        <dbReference type="ChEBI" id="CHEBI:83421"/>
        <dbReference type="EC" id="3.1.3.16"/>
    </reaction>
</comment>
<comment type="similarity">
    <text evidence="1">Belongs to the protein-tyrosine phosphatase family. Non-receptor class dual specificity subfamily.</text>
</comment>
<evidence type="ECO:0000256" key="5">
    <source>
        <dbReference type="ARBA" id="ARBA00022801"/>
    </source>
</evidence>
<dbReference type="Pfam" id="PF00782">
    <property type="entry name" value="DSPc"/>
    <property type="match status" value="1"/>
</dbReference>
<dbReference type="Proteomes" id="UP000014680">
    <property type="component" value="Unassembled WGS sequence"/>
</dbReference>
<dbReference type="SMART" id="SM00369">
    <property type="entry name" value="LRR_TYP"/>
    <property type="match status" value="3"/>
</dbReference>
<dbReference type="InterPro" id="IPR032675">
    <property type="entry name" value="LRR_dom_sf"/>
</dbReference>
<dbReference type="KEGG" id="eiv:EIN_044300"/>
<dbReference type="VEuPathDB" id="AmoebaDB:EIN_044300"/>
<proteinExistence type="inferred from homology"/>
<dbReference type="EMBL" id="KB206902">
    <property type="protein sequence ID" value="ELP86872.1"/>
    <property type="molecule type" value="Genomic_DNA"/>
</dbReference>
<dbReference type="InterPro" id="IPR003591">
    <property type="entry name" value="Leu-rich_rpt_typical-subtyp"/>
</dbReference>
<dbReference type="Pfam" id="PF13855">
    <property type="entry name" value="LRR_8"/>
    <property type="match status" value="1"/>
</dbReference>
<dbReference type="PROSITE" id="PS00383">
    <property type="entry name" value="TYR_PHOSPHATASE_1"/>
    <property type="match status" value="1"/>
</dbReference>
<dbReference type="GO" id="GO:0017017">
    <property type="term" value="F:MAP kinase tyrosine/serine/threonine phosphatase activity"/>
    <property type="evidence" value="ECO:0007669"/>
    <property type="project" value="TreeGrafter"/>
</dbReference>
<dbReference type="GO" id="GO:0043409">
    <property type="term" value="P:negative regulation of MAPK cascade"/>
    <property type="evidence" value="ECO:0007669"/>
    <property type="project" value="TreeGrafter"/>
</dbReference>
<dbReference type="InterPro" id="IPR016130">
    <property type="entry name" value="Tyr_Pase_AS"/>
</dbReference>
<dbReference type="EC" id="3.1.3.48" evidence="2"/>
<dbReference type="PROSITE" id="PS51450">
    <property type="entry name" value="LRR"/>
    <property type="match status" value="1"/>
</dbReference>
<keyword evidence="11" id="KW-1185">Reference proteome</keyword>
<dbReference type="InterPro" id="IPR001611">
    <property type="entry name" value="Leu-rich_rpt"/>
</dbReference>
<keyword evidence="4" id="KW-0677">Repeat</keyword>
<keyword evidence="5 10" id="KW-0378">Hydrolase</keyword>
<evidence type="ECO:0000256" key="6">
    <source>
        <dbReference type="ARBA" id="ARBA00022912"/>
    </source>
</evidence>
<dbReference type="SUPFAM" id="SSF52075">
    <property type="entry name" value="Outer arm dynein light chain 1"/>
    <property type="match status" value="1"/>
</dbReference>